<reference evidence="1" key="1">
    <citation type="submission" date="2016-07" db="EMBL/GenBank/DDBJ databases">
        <authorList>
            <person name="Bretaudeau A."/>
        </authorList>
    </citation>
    <scope>NUCLEOTIDE SEQUENCE</scope>
    <source>
        <strain evidence="1">Rice</strain>
        <tissue evidence="1">Whole body</tissue>
    </source>
</reference>
<dbReference type="AlphaFoldDB" id="A0A2H1X123"/>
<organism evidence="1">
    <name type="scientific">Spodoptera frugiperda</name>
    <name type="common">Fall armyworm</name>
    <dbReference type="NCBI Taxonomy" id="7108"/>
    <lineage>
        <taxon>Eukaryota</taxon>
        <taxon>Metazoa</taxon>
        <taxon>Ecdysozoa</taxon>
        <taxon>Arthropoda</taxon>
        <taxon>Hexapoda</taxon>
        <taxon>Insecta</taxon>
        <taxon>Pterygota</taxon>
        <taxon>Neoptera</taxon>
        <taxon>Endopterygota</taxon>
        <taxon>Lepidoptera</taxon>
        <taxon>Glossata</taxon>
        <taxon>Ditrysia</taxon>
        <taxon>Noctuoidea</taxon>
        <taxon>Noctuidae</taxon>
        <taxon>Amphipyrinae</taxon>
        <taxon>Spodoptera</taxon>
    </lineage>
</organism>
<dbReference type="EMBL" id="ODYU01012562">
    <property type="protein sequence ID" value="SOQ58958.1"/>
    <property type="molecule type" value="Genomic_DNA"/>
</dbReference>
<protein>
    <submittedName>
        <fullName evidence="1">SFRICE_025564</fullName>
    </submittedName>
</protein>
<evidence type="ECO:0000313" key="1">
    <source>
        <dbReference type="EMBL" id="SOQ58958.1"/>
    </source>
</evidence>
<sequence length="157" mass="17581">MLKSGCTLYYSSNTIQNQHYSNNSEQNVRNHPISAPLEPTTSFTVLFATTISTQLWSAGFSPVSYSAFTNIQVHMHMTPNPETTIFGSHIELIRAGIEPATHCAANGCPDTAPTLNFGFWHLIYYFTRPYLYVDMFGPCSNVIGKQGYNSRLCTIQR</sequence>
<accession>A0A2H1X123</accession>
<name>A0A2H1X123_SPOFR</name>
<proteinExistence type="predicted"/>
<gene>
    <name evidence="1" type="ORF">SFRICE_025564</name>
</gene>